<dbReference type="Gramene" id="PRQ43925">
    <property type="protein sequence ID" value="PRQ43925"/>
    <property type="gene ID" value="RchiOBHm_Chr3g0473591"/>
</dbReference>
<evidence type="ECO:0000256" key="5">
    <source>
        <dbReference type="ARBA" id="ARBA00023163"/>
    </source>
</evidence>
<dbReference type="SUPFAM" id="SSF46689">
    <property type="entry name" value="Homeodomain-like"/>
    <property type="match status" value="1"/>
</dbReference>
<dbReference type="PANTHER" id="PTHR48000:SF46">
    <property type="entry name" value="TRANSCRIPTION FACTOR MYB36"/>
    <property type="match status" value="1"/>
</dbReference>
<dbReference type="Pfam" id="PF00249">
    <property type="entry name" value="Myb_DNA-binding"/>
    <property type="match status" value="1"/>
</dbReference>
<name>A0A2P6RBW3_ROSCH</name>
<keyword evidence="6" id="KW-0539">Nucleus</keyword>
<evidence type="ECO:0000259" key="7">
    <source>
        <dbReference type="PROSITE" id="PS50090"/>
    </source>
</evidence>
<proteinExistence type="predicted"/>
<comment type="subcellular location">
    <subcellularLocation>
        <location evidence="1">Nucleus</location>
    </subcellularLocation>
</comment>
<accession>A0A2P6RBW3</accession>
<dbReference type="GO" id="GO:0005634">
    <property type="term" value="C:nucleus"/>
    <property type="evidence" value="ECO:0007669"/>
    <property type="project" value="UniProtKB-SubCell"/>
</dbReference>
<evidence type="ECO:0000259" key="8">
    <source>
        <dbReference type="PROSITE" id="PS51294"/>
    </source>
</evidence>
<keyword evidence="10" id="KW-1185">Reference proteome</keyword>
<evidence type="ECO:0000256" key="3">
    <source>
        <dbReference type="ARBA" id="ARBA00023015"/>
    </source>
</evidence>
<dbReference type="InterPro" id="IPR009057">
    <property type="entry name" value="Homeodomain-like_sf"/>
</dbReference>
<evidence type="ECO:0000256" key="1">
    <source>
        <dbReference type="ARBA" id="ARBA00004123"/>
    </source>
</evidence>
<evidence type="ECO:0000256" key="2">
    <source>
        <dbReference type="ARBA" id="ARBA00022737"/>
    </source>
</evidence>
<dbReference type="GO" id="GO:0003677">
    <property type="term" value="F:DNA binding"/>
    <property type="evidence" value="ECO:0007669"/>
    <property type="project" value="UniProtKB-KW"/>
</dbReference>
<evidence type="ECO:0000256" key="4">
    <source>
        <dbReference type="ARBA" id="ARBA00023125"/>
    </source>
</evidence>
<keyword evidence="4" id="KW-0238">DNA-binding</keyword>
<dbReference type="PANTHER" id="PTHR48000">
    <property type="entry name" value="OS09G0431300 PROTEIN"/>
    <property type="match status" value="1"/>
</dbReference>
<keyword evidence="3" id="KW-0805">Transcription regulation</keyword>
<dbReference type="EMBL" id="PDCK01000041">
    <property type="protein sequence ID" value="PRQ43925.1"/>
    <property type="molecule type" value="Genomic_DNA"/>
</dbReference>
<dbReference type="Proteomes" id="UP000238479">
    <property type="component" value="Chromosome 3"/>
</dbReference>
<dbReference type="PROSITE" id="PS50090">
    <property type="entry name" value="MYB_LIKE"/>
    <property type="match status" value="1"/>
</dbReference>
<dbReference type="InterPro" id="IPR017930">
    <property type="entry name" value="Myb_dom"/>
</dbReference>
<keyword evidence="5" id="KW-0804">Transcription</keyword>
<organism evidence="9 10">
    <name type="scientific">Rosa chinensis</name>
    <name type="common">China rose</name>
    <dbReference type="NCBI Taxonomy" id="74649"/>
    <lineage>
        <taxon>Eukaryota</taxon>
        <taxon>Viridiplantae</taxon>
        <taxon>Streptophyta</taxon>
        <taxon>Embryophyta</taxon>
        <taxon>Tracheophyta</taxon>
        <taxon>Spermatophyta</taxon>
        <taxon>Magnoliopsida</taxon>
        <taxon>eudicotyledons</taxon>
        <taxon>Gunneridae</taxon>
        <taxon>Pentapetalae</taxon>
        <taxon>rosids</taxon>
        <taxon>fabids</taxon>
        <taxon>Rosales</taxon>
        <taxon>Rosaceae</taxon>
        <taxon>Rosoideae</taxon>
        <taxon>Rosoideae incertae sedis</taxon>
        <taxon>Rosa</taxon>
    </lineage>
</organism>
<keyword evidence="2" id="KW-0677">Repeat</keyword>
<comment type="caution">
    <text evidence="9">The sequence shown here is derived from an EMBL/GenBank/DDBJ whole genome shotgun (WGS) entry which is preliminary data.</text>
</comment>
<gene>
    <name evidence="9" type="ORF">RchiOBHm_Chr3g0473591</name>
</gene>
<dbReference type="Gene3D" id="1.10.10.60">
    <property type="entry name" value="Homeodomain-like"/>
    <property type="match status" value="1"/>
</dbReference>
<dbReference type="AlphaFoldDB" id="A0A2P6RBW3"/>
<reference evidence="9 10" key="1">
    <citation type="journal article" date="2018" name="Nat. Genet.">
        <title>The Rosa genome provides new insights in the design of modern roses.</title>
        <authorList>
            <person name="Bendahmane M."/>
        </authorList>
    </citation>
    <scope>NUCLEOTIDE SEQUENCE [LARGE SCALE GENOMIC DNA]</scope>
    <source>
        <strain evidence="10">cv. Old Blush</strain>
    </source>
</reference>
<dbReference type="InterPro" id="IPR001005">
    <property type="entry name" value="SANT/Myb"/>
</dbReference>
<evidence type="ECO:0000256" key="6">
    <source>
        <dbReference type="ARBA" id="ARBA00023242"/>
    </source>
</evidence>
<evidence type="ECO:0000313" key="9">
    <source>
        <dbReference type="EMBL" id="PRQ43925.1"/>
    </source>
</evidence>
<protein>
    <submittedName>
        <fullName evidence="9">Putative transcription factor MYB-related family</fullName>
    </submittedName>
</protein>
<evidence type="ECO:0000313" key="10">
    <source>
        <dbReference type="Proteomes" id="UP000238479"/>
    </source>
</evidence>
<dbReference type="PROSITE" id="PS51294">
    <property type="entry name" value="HTH_MYB"/>
    <property type="match status" value="1"/>
</dbReference>
<feature type="domain" description="HTH myb-type" evidence="8">
    <location>
        <begin position="9"/>
        <end position="46"/>
    </location>
</feature>
<dbReference type="STRING" id="74649.A0A2P6RBW3"/>
<feature type="domain" description="Myb-like" evidence="7">
    <location>
        <begin position="9"/>
        <end position="46"/>
    </location>
</feature>
<sequence>MGRAPYCDKANVKKGQWSLEEDEALKTYLETHGTGGNWIHLPQKAG</sequence>